<keyword evidence="1" id="KW-0472">Membrane</keyword>
<gene>
    <name evidence="2" type="ORF">N801_16915</name>
</gene>
<dbReference type="PANTHER" id="PTHR36166:SF1">
    <property type="entry name" value="SRPBCC DOMAIN-CONTAINING PROTEIN"/>
    <property type="match status" value="1"/>
</dbReference>
<dbReference type="PANTHER" id="PTHR36166">
    <property type="entry name" value="CHROMOSOME 9, WHOLE GENOME SHOTGUN SEQUENCE"/>
    <property type="match status" value="1"/>
</dbReference>
<accession>A0A0A0JS78</accession>
<evidence type="ECO:0008006" key="4">
    <source>
        <dbReference type="Google" id="ProtNLM"/>
    </source>
</evidence>
<sequence>MTAQRIALVTTAVVATLTLTATLLHRERRVARSVDIAAPPAQVWATLTDFAAYPSWNPFIREVEGIARTGDRIVVEIHPAAGRAMTFTPTVLAAKPGTELRWLGRVLVPGLLDGEHSFTLEPIPGGTRLTQAETFSGVLVPLVGSAIDVGDDFAAMNAALRDRVEATASIAR</sequence>
<dbReference type="SUPFAM" id="SSF55961">
    <property type="entry name" value="Bet v1-like"/>
    <property type="match status" value="1"/>
</dbReference>
<keyword evidence="1" id="KW-1133">Transmembrane helix</keyword>
<keyword evidence="1" id="KW-0812">Transmembrane</keyword>
<proteinExistence type="predicted"/>
<dbReference type="Gene3D" id="3.30.530.20">
    <property type="match status" value="1"/>
</dbReference>
<dbReference type="EMBL" id="AVPL01000058">
    <property type="protein sequence ID" value="KGN39998.1"/>
    <property type="molecule type" value="Genomic_DNA"/>
</dbReference>
<feature type="transmembrane region" description="Helical" evidence="1">
    <location>
        <begin position="6"/>
        <end position="24"/>
    </location>
</feature>
<dbReference type="Proteomes" id="UP000030013">
    <property type="component" value="Unassembled WGS sequence"/>
</dbReference>
<organism evidence="2 3">
    <name type="scientific">Knoellia aerolata DSM 18566</name>
    <dbReference type="NCBI Taxonomy" id="1385519"/>
    <lineage>
        <taxon>Bacteria</taxon>
        <taxon>Bacillati</taxon>
        <taxon>Actinomycetota</taxon>
        <taxon>Actinomycetes</taxon>
        <taxon>Micrococcales</taxon>
        <taxon>Intrasporangiaceae</taxon>
        <taxon>Knoellia</taxon>
    </lineage>
</organism>
<protein>
    <recommendedName>
        <fullName evidence="4">SRPBCC domain-containing protein</fullName>
    </recommendedName>
</protein>
<dbReference type="eggNOG" id="COG4891">
    <property type="taxonomic scope" value="Bacteria"/>
</dbReference>
<dbReference type="CDD" id="cd07822">
    <property type="entry name" value="SRPBCC_4"/>
    <property type="match status" value="1"/>
</dbReference>
<dbReference type="Pfam" id="PF10604">
    <property type="entry name" value="Polyketide_cyc2"/>
    <property type="match status" value="1"/>
</dbReference>
<comment type="caution">
    <text evidence="2">The sequence shown here is derived from an EMBL/GenBank/DDBJ whole genome shotgun (WGS) entry which is preliminary data.</text>
</comment>
<evidence type="ECO:0000256" key="1">
    <source>
        <dbReference type="SAM" id="Phobius"/>
    </source>
</evidence>
<evidence type="ECO:0000313" key="2">
    <source>
        <dbReference type="EMBL" id="KGN39998.1"/>
    </source>
</evidence>
<dbReference type="OrthoDB" id="191189at2"/>
<keyword evidence="3" id="KW-1185">Reference proteome</keyword>
<dbReference type="InterPro" id="IPR023393">
    <property type="entry name" value="START-like_dom_sf"/>
</dbReference>
<dbReference type="InterPro" id="IPR019587">
    <property type="entry name" value="Polyketide_cyclase/dehydratase"/>
</dbReference>
<dbReference type="RefSeq" id="WP_084109108.1">
    <property type="nucleotide sequence ID" value="NZ_AVPL01000058.1"/>
</dbReference>
<name>A0A0A0JS78_9MICO</name>
<reference evidence="2 3" key="1">
    <citation type="submission" date="2013-08" db="EMBL/GenBank/DDBJ databases">
        <title>The genome sequence of Knoellia aerolata.</title>
        <authorList>
            <person name="Zhu W."/>
            <person name="Wang G."/>
        </authorList>
    </citation>
    <scope>NUCLEOTIDE SEQUENCE [LARGE SCALE GENOMIC DNA]</scope>
    <source>
        <strain evidence="2 3">DSM 18566</strain>
    </source>
</reference>
<dbReference type="AlphaFoldDB" id="A0A0A0JS78"/>
<dbReference type="STRING" id="1385519.N801_16915"/>
<evidence type="ECO:0000313" key="3">
    <source>
        <dbReference type="Proteomes" id="UP000030013"/>
    </source>
</evidence>